<dbReference type="Gene3D" id="3.80.10.10">
    <property type="entry name" value="Ribonuclease Inhibitor"/>
    <property type="match status" value="2"/>
</dbReference>
<comment type="caution">
    <text evidence="5">The sequence shown here is derived from an EMBL/GenBank/DDBJ whole genome shotgun (WGS) entry which is preliminary data.</text>
</comment>
<dbReference type="RefSeq" id="WP_115928530.1">
    <property type="nucleotide sequence ID" value="NZ_QNVV01000009.1"/>
</dbReference>
<dbReference type="Pfam" id="PF18962">
    <property type="entry name" value="Por_Secre_tail"/>
    <property type="match status" value="1"/>
</dbReference>
<evidence type="ECO:0000313" key="5">
    <source>
        <dbReference type="EMBL" id="REC47321.1"/>
    </source>
</evidence>
<sequence length="872" mass="95173">MRNFYLFVLFLAHFTIHAQIINFPDPTFKTKLLNANTGNNPFSYDLSGNPTIIDTNNDGEIQVSEAQNISKLVLSNTQITDLTGIQSFSNLVSLNLTGNGVLNTVNVSNMTLLKELLCYSNALNILNTQGCNQLETFFLSNNSGTISDLSFLQNTSLKKIVLTANSHLESADLSNLTALEDVHFGESSNPNFTSINLSNNINLKKIYIIKPNLTSLTFSTLNHLEYVNIQKTKLTSLDFTNAPLLNDIDLDKNSVLSSLNIQSNNHLKYITISTSPLLTSLSVHNNPNLLGLTLHGTSIASLNLAGLTAMFNLSLGDNKITTLDVSPVTNLVFLSLGEDFLTSIDVSQNAKLSSLNVAGNAITTVNVKNGNPGTSFYASPVSLTPNLAYVCCDTNKVQQISNMLAVYGQNNVEVNSYCSFTPGGTTYTVHGNTKYDVANDGCDAGDHGKSFQKFNITSGTNTGSYIANTSGNYSLALQSGVSVITPVVENPTYFNISPTSITADFPSQVSPLLQNFCITPNGTHHDLEVVVIPVTAATPGFTSRYKIVYKNKGNTAQSGTLVFTYNDAVSDYQTSTPAPSSQTSGVLTWNLTNLLPFETKEIMVTIKLNTPTQVPPLSAGDILNYTAQINGATDETPADNNFALNHTVVNSFDPNDKTCLEGTSITQSKVGDYVHYLIRFENTGTANAKNIVVKDEIDITKFDINSLVPLSGSHNFTTKITNPNVIEFIFENIQLPFDDANNDGYVSFKIKTKSTLNIGDSFSNTAKIYFDYNHPIITNTYTTNVQNKILATSETDRKAHQLTIYPNPVKDILYITSKQEIIKAEIYDTAGRIISSSEVKRNSLNVSELVKGNYMIKVFMKDKAVVQKFIKD</sequence>
<feature type="signal peptide" evidence="2">
    <location>
        <begin position="1"/>
        <end position="18"/>
    </location>
</feature>
<dbReference type="NCBIfam" id="TIGR01451">
    <property type="entry name" value="B_ant_repeat"/>
    <property type="match status" value="1"/>
</dbReference>
<protein>
    <submittedName>
        <fullName evidence="5">T9SS C-terminal target domain-containing protein</fullName>
    </submittedName>
</protein>
<dbReference type="EMBL" id="QNVV01000009">
    <property type="protein sequence ID" value="REC47321.1"/>
    <property type="molecule type" value="Genomic_DNA"/>
</dbReference>
<dbReference type="AlphaFoldDB" id="A0A3D9B130"/>
<evidence type="ECO:0000256" key="2">
    <source>
        <dbReference type="SAM" id="SignalP"/>
    </source>
</evidence>
<accession>A0A3D9B130</accession>
<organism evidence="5 6">
    <name type="scientific">Chryseobacterium pennipullorum</name>
    <dbReference type="NCBI Taxonomy" id="2258963"/>
    <lineage>
        <taxon>Bacteria</taxon>
        <taxon>Pseudomonadati</taxon>
        <taxon>Bacteroidota</taxon>
        <taxon>Flavobacteriia</taxon>
        <taxon>Flavobacteriales</taxon>
        <taxon>Weeksellaceae</taxon>
        <taxon>Chryseobacterium group</taxon>
        <taxon>Chryseobacterium</taxon>
    </lineage>
</organism>
<dbReference type="NCBIfam" id="TIGR04183">
    <property type="entry name" value="Por_Secre_tail"/>
    <property type="match status" value="1"/>
</dbReference>
<dbReference type="InterPro" id="IPR055353">
    <property type="entry name" value="DUF7619"/>
</dbReference>
<dbReference type="InterPro" id="IPR026444">
    <property type="entry name" value="Secre_tail"/>
</dbReference>
<feature type="domain" description="DUF7619" evidence="4">
    <location>
        <begin position="653"/>
        <end position="783"/>
    </location>
</feature>
<reference evidence="5 6" key="1">
    <citation type="submission" date="2018-06" db="EMBL/GenBank/DDBJ databases">
        <title>Novel Chryseobacterium species.</title>
        <authorList>
            <person name="Newman J."/>
            <person name="Hugo C."/>
            <person name="Oosthuizen L."/>
            <person name="Charimba G."/>
        </authorList>
    </citation>
    <scope>NUCLEOTIDE SEQUENCE [LARGE SCALE GENOMIC DNA]</scope>
    <source>
        <strain evidence="5 6">7_F195</strain>
    </source>
</reference>
<feature type="chain" id="PRO_5017778938" evidence="2">
    <location>
        <begin position="19"/>
        <end position="872"/>
    </location>
</feature>
<evidence type="ECO:0000259" key="3">
    <source>
        <dbReference type="Pfam" id="PF18962"/>
    </source>
</evidence>
<proteinExistence type="predicted"/>
<name>A0A3D9B130_9FLAO</name>
<dbReference type="Proteomes" id="UP000256257">
    <property type="component" value="Unassembled WGS sequence"/>
</dbReference>
<dbReference type="Pfam" id="PF24595">
    <property type="entry name" value="DUF7619"/>
    <property type="match status" value="1"/>
</dbReference>
<dbReference type="OrthoDB" id="1110367at2"/>
<dbReference type="InterPro" id="IPR032675">
    <property type="entry name" value="LRR_dom_sf"/>
</dbReference>
<gene>
    <name evidence="5" type="ORF">DRF67_11965</name>
</gene>
<dbReference type="SUPFAM" id="SSF52058">
    <property type="entry name" value="L domain-like"/>
    <property type="match status" value="2"/>
</dbReference>
<dbReference type="PANTHER" id="PTHR46433">
    <property type="entry name" value="ANK_REP_REGION DOMAIN-CONTAINING PROTEIN-RELATED"/>
    <property type="match status" value="1"/>
</dbReference>
<feature type="domain" description="Secretion system C-terminal sorting" evidence="3">
    <location>
        <begin position="804"/>
        <end position="870"/>
    </location>
</feature>
<keyword evidence="1 2" id="KW-0732">Signal</keyword>
<evidence type="ECO:0000256" key="1">
    <source>
        <dbReference type="ARBA" id="ARBA00022729"/>
    </source>
</evidence>
<dbReference type="PANTHER" id="PTHR46433:SF1">
    <property type="entry name" value="ANKYRIN REPEAT-CONTAINING PROTEIN"/>
    <property type="match status" value="1"/>
</dbReference>
<dbReference type="InterPro" id="IPR047589">
    <property type="entry name" value="DUF11_rpt"/>
</dbReference>
<evidence type="ECO:0000313" key="6">
    <source>
        <dbReference type="Proteomes" id="UP000256257"/>
    </source>
</evidence>
<keyword evidence="6" id="KW-1185">Reference proteome</keyword>
<evidence type="ECO:0000259" key="4">
    <source>
        <dbReference type="Pfam" id="PF24595"/>
    </source>
</evidence>